<evidence type="ECO:0000256" key="3">
    <source>
        <dbReference type="ARBA" id="ARBA00022989"/>
    </source>
</evidence>
<feature type="region of interest" description="Disordered" evidence="5">
    <location>
        <begin position="370"/>
        <end position="391"/>
    </location>
</feature>
<dbReference type="AlphaFoldDB" id="A0A9P6UCT0"/>
<comment type="subcellular location">
    <subcellularLocation>
        <location evidence="1">Endomembrane system</location>
        <topology evidence="1">Multi-pass membrane protein</topology>
    </subcellularLocation>
</comment>
<evidence type="ECO:0000256" key="1">
    <source>
        <dbReference type="ARBA" id="ARBA00004127"/>
    </source>
</evidence>
<feature type="compositionally biased region" description="Low complexity" evidence="5">
    <location>
        <begin position="64"/>
        <end position="74"/>
    </location>
</feature>
<feature type="compositionally biased region" description="Polar residues" evidence="5">
    <location>
        <begin position="218"/>
        <end position="256"/>
    </location>
</feature>
<evidence type="ECO:0000313" key="8">
    <source>
        <dbReference type="EMBL" id="KAG0269762.1"/>
    </source>
</evidence>
<keyword evidence="4 6" id="KW-0472">Membrane</keyword>
<comment type="caution">
    <text evidence="8">The sequence shown here is derived from an EMBL/GenBank/DDBJ whole genome shotgun (WGS) entry which is preliminary data.</text>
</comment>
<feature type="compositionally biased region" description="Basic and acidic residues" evidence="5">
    <location>
        <begin position="88"/>
        <end position="99"/>
    </location>
</feature>
<evidence type="ECO:0000256" key="5">
    <source>
        <dbReference type="SAM" id="MobiDB-lite"/>
    </source>
</evidence>
<feature type="transmembrane region" description="Helical" evidence="6">
    <location>
        <begin position="522"/>
        <end position="541"/>
    </location>
</feature>
<keyword evidence="2 6" id="KW-0812">Transmembrane</keyword>
<accession>A0A9P6UCT0</accession>
<feature type="region of interest" description="Disordered" evidence="5">
    <location>
        <begin position="1"/>
        <end position="75"/>
    </location>
</feature>
<proteinExistence type="predicted"/>
<dbReference type="InterPro" id="IPR051572">
    <property type="entry name" value="VTC_Complex_Subunit"/>
</dbReference>
<dbReference type="OrthoDB" id="2243669at2759"/>
<feature type="compositionally biased region" description="Gly residues" evidence="5">
    <location>
        <begin position="298"/>
        <end position="308"/>
    </location>
</feature>
<evidence type="ECO:0000313" key="9">
    <source>
        <dbReference type="Proteomes" id="UP000807716"/>
    </source>
</evidence>
<feature type="compositionally biased region" description="Low complexity" evidence="5">
    <location>
        <begin position="282"/>
        <end position="297"/>
    </location>
</feature>
<name>A0A9P6UCT0_9FUNG</name>
<feature type="transmembrane region" description="Helical" evidence="6">
    <location>
        <begin position="483"/>
        <end position="502"/>
    </location>
</feature>
<dbReference type="GO" id="GO:0012505">
    <property type="term" value="C:endomembrane system"/>
    <property type="evidence" value="ECO:0007669"/>
    <property type="project" value="UniProtKB-SubCell"/>
</dbReference>
<evidence type="ECO:0000256" key="2">
    <source>
        <dbReference type="ARBA" id="ARBA00022692"/>
    </source>
</evidence>
<feature type="compositionally biased region" description="Low complexity" evidence="5">
    <location>
        <begin position="257"/>
        <end position="266"/>
    </location>
</feature>
<protein>
    <recommendedName>
        <fullName evidence="7">DUF202 domain-containing protein</fullName>
    </recommendedName>
</protein>
<feature type="domain" description="DUF202" evidence="7">
    <location>
        <begin position="447"/>
        <end position="506"/>
    </location>
</feature>
<dbReference type="PANTHER" id="PTHR46140:SF1">
    <property type="entry name" value="VACUOLAR TRANSPORTER CHAPERONE COMPLEX SUBUNIT 4-RELATED"/>
    <property type="match status" value="1"/>
</dbReference>
<dbReference type="EMBL" id="JAAAJB010000018">
    <property type="protein sequence ID" value="KAG0269762.1"/>
    <property type="molecule type" value="Genomic_DNA"/>
</dbReference>
<sequence length="568" mass="59057">MTSGDGNISGGAGAGAGAGAGSGGSGRGPPLGRGAGKKIGPEAMRVTQAATASRLPRLLPPPTTVATTTKLAPKSISCQIGIDLEAQNEKKAHANDNRRYYHHHHPQEDDHDLDDSDMYTDIDTDADGPSNSGRKAAQRARVTGPRSRNRSIRNPVTSDSGYAGASHSAHVSSSSSSSSSSAAAAAAAAAAPPSSVLVEVPPSPSPSSSPLPLPGADTLQSDHNNNKPSSSPSTFGSRLAQNLSAIWAQSSTAFHSPQQQQQQQHQQPHRPHRRCSVHREPSITSSLSSGRSTRQAGAGRGGGGGGGTRKPRSGAGVRDSTDGDHYEDSHDQTCTQQQTSMARPMPAFFFGTARNGASAGAGVGVGAGVGGGSGDGDGEGGGDGGGGSHDARHLSSFWRNNIFKNRGGGAGGGGGGGAAAAAATATYGGLKYQTRQQLKKFDEKALFSNERTYLHWIKFGMLLGSMALTLLSFGDHKSVGFPVGMFLVLVAMATLAYATAMFHCRDQWMRLRRTDRLYYDRVGPSLLFAALFLAYATNVILTVNRITEMMDDDRHTFLGNTPRDPVDI</sequence>
<dbReference type="Proteomes" id="UP000807716">
    <property type="component" value="Unassembled WGS sequence"/>
</dbReference>
<organism evidence="8 9">
    <name type="scientific">Actinomortierella ambigua</name>
    <dbReference type="NCBI Taxonomy" id="1343610"/>
    <lineage>
        <taxon>Eukaryota</taxon>
        <taxon>Fungi</taxon>
        <taxon>Fungi incertae sedis</taxon>
        <taxon>Mucoromycota</taxon>
        <taxon>Mortierellomycotina</taxon>
        <taxon>Mortierellomycetes</taxon>
        <taxon>Mortierellales</taxon>
        <taxon>Mortierellaceae</taxon>
        <taxon>Actinomortierella</taxon>
    </lineage>
</organism>
<evidence type="ECO:0000256" key="6">
    <source>
        <dbReference type="SAM" id="Phobius"/>
    </source>
</evidence>
<feature type="compositionally biased region" description="Basic residues" evidence="5">
    <location>
        <begin position="267"/>
        <end position="276"/>
    </location>
</feature>
<evidence type="ECO:0000256" key="4">
    <source>
        <dbReference type="ARBA" id="ARBA00023136"/>
    </source>
</evidence>
<feature type="compositionally biased region" description="Pro residues" evidence="5">
    <location>
        <begin position="201"/>
        <end position="213"/>
    </location>
</feature>
<feature type="compositionally biased region" description="Low complexity" evidence="5">
    <location>
        <begin position="163"/>
        <end position="200"/>
    </location>
</feature>
<feature type="compositionally biased region" description="Gly residues" evidence="5">
    <location>
        <begin position="370"/>
        <end position="388"/>
    </location>
</feature>
<keyword evidence="3 6" id="KW-1133">Transmembrane helix</keyword>
<feature type="region of interest" description="Disordered" evidence="5">
    <location>
        <begin position="88"/>
        <end position="339"/>
    </location>
</feature>
<evidence type="ECO:0000259" key="7">
    <source>
        <dbReference type="Pfam" id="PF02656"/>
    </source>
</evidence>
<feature type="compositionally biased region" description="Acidic residues" evidence="5">
    <location>
        <begin position="109"/>
        <end position="126"/>
    </location>
</feature>
<keyword evidence="9" id="KW-1185">Reference proteome</keyword>
<feature type="transmembrane region" description="Helical" evidence="6">
    <location>
        <begin position="453"/>
        <end position="471"/>
    </location>
</feature>
<feature type="compositionally biased region" description="Basic and acidic residues" evidence="5">
    <location>
        <begin position="319"/>
        <end position="331"/>
    </location>
</feature>
<dbReference type="Pfam" id="PF02656">
    <property type="entry name" value="DUF202"/>
    <property type="match status" value="1"/>
</dbReference>
<dbReference type="InterPro" id="IPR003807">
    <property type="entry name" value="DUF202"/>
</dbReference>
<dbReference type="PANTHER" id="PTHR46140">
    <property type="entry name" value="VACUOLAR TRANSPORTER CHAPERONE 1-RELATED"/>
    <property type="match status" value="1"/>
</dbReference>
<reference evidence="8" key="1">
    <citation type="journal article" date="2020" name="Fungal Divers.">
        <title>Resolving the Mortierellaceae phylogeny through synthesis of multi-gene phylogenetics and phylogenomics.</title>
        <authorList>
            <person name="Vandepol N."/>
            <person name="Liber J."/>
            <person name="Desiro A."/>
            <person name="Na H."/>
            <person name="Kennedy M."/>
            <person name="Barry K."/>
            <person name="Grigoriev I.V."/>
            <person name="Miller A.N."/>
            <person name="O'Donnell K."/>
            <person name="Stajich J.E."/>
            <person name="Bonito G."/>
        </authorList>
    </citation>
    <scope>NUCLEOTIDE SEQUENCE</scope>
    <source>
        <strain evidence="8">BC1065</strain>
    </source>
</reference>
<gene>
    <name evidence="8" type="ORF">DFQ27_002178</name>
</gene>
<feature type="compositionally biased region" description="Gly residues" evidence="5">
    <location>
        <begin position="7"/>
        <end position="34"/>
    </location>
</feature>